<evidence type="ECO:0000256" key="1">
    <source>
        <dbReference type="ARBA" id="ARBA00004651"/>
    </source>
</evidence>
<comment type="function">
    <text evidence="7">Mechanosensitive channel that participates in the regulation of osmotic pressure changes within the cell, opening in response to stretch forces in the membrane lipid bilayer, without the need for other proteins. Contributes to normal resistance to hypoosmotic shock. Forms an ion channel of 1.0 nanosiemens conductance with a slight preference for anions.</text>
</comment>
<evidence type="ECO:0000259" key="8">
    <source>
        <dbReference type="Pfam" id="PF00924"/>
    </source>
</evidence>
<dbReference type="InterPro" id="IPR011014">
    <property type="entry name" value="MscS_channel_TM-2"/>
</dbReference>
<dbReference type="Proteomes" id="UP000631300">
    <property type="component" value="Unassembled WGS sequence"/>
</dbReference>
<evidence type="ECO:0000313" key="12">
    <source>
        <dbReference type="Proteomes" id="UP000631300"/>
    </source>
</evidence>
<feature type="transmembrane region" description="Helical" evidence="7">
    <location>
        <begin position="86"/>
        <end position="108"/>
    </location>
</feature>
<evidence type="ECO:0000259" key="9">
    <source>
        <dbReference type="Pfam" id="PF21082"/>
    </source>
</evidence>
<dbReference type="InterPro" id="IPR010920">
    <property type="entry name" value="LSM_dom_sf"/>
</dbReference>
<comment type="similarity">
    <text evidence="2 7">Belongs to the MscS (TC 1.A.23) family.</text>
</comment>
<dbReference type="InterPro" id="IPR011066">
    <property type="entry name" value="MscS_channel_C_sf"/>
</dbReference>
<dbReference type="InterPro" id="IPR049278">
    <property type="entry name" value="MS_channel_C"/>
</dbReference>
<dbReference type="RefSeq" id="WP_189408016.1">
    <property type="nucleotide sequence ID" value="NZ_BMXP01000010.1"/>
</dbReference>
<comment type="subunit">
    <text evidence="7">Homoheptamer.</text>
</comment>
<evidence type="ECO:0000256" key="5">
    <source>
        <dbReference type="ARBA" id="ARBA00022989"/>
    </source>
</evidence>
<evidence type="ECO:0000256" key="2">
    <source>
        <dbReference type="ARBA" id="ARBA00008017"/>
    </source>
</evidence>
<dbReference type="PANTHER" id="PTHR30221">
    <property type="entry name" value="SMALL-CONDUCTANCE MECHANOSENSITIVE CHANNEL"/>
    <property type="match status" value="1"/>
</dbReference>
<evidence type="ECO:0000256" key="7">
    <source>
        <dbReference type="RuleBase" id="RU369025"/>
    </source>
</evidence>
<keyword evidence="7" id="KW-0997">Cell inner membrane</keyword>
<dbReference type="Pfam" id="PF21082">
    <property type="entry name" value="MS_channel_3rd"/>
    <property type="match status" value="1"/>
</dbReference>
<evidence type="ECO:0000256" key="6">
    <source>
        <dbReference type="ARBA" id="ARBA00023136"/>
    </source>
</evidence>
<comment type="subcellular location">
    <subcellularLocation>
        <location evidence="7">Cell inner membrane</location>
        <topology evidence="7">Multi-pass membrane protein</topology>
    </subcellularLocation>
    <subcellularLocation>
        <location evidence="1">Cell membrane</location>
        <topology evidence="1">Multi-pass membrane protein</topology>
    </subcellularLocation>
</comment>
<protein>
    <recommendedName>
        <fullName evidence="7">Small-conductance mechanosensitive channel</fullName>
    </recommendedName>
</protein>
<sequence>MEENLSFFSASDVEGYVNNYAIPWGINIAMAILIYVVGRLVVGILLSVFRRVMAKSKYDQMLIDFLEAIISAVLMLFVIVASLDELGVDTTSLVAILGAAGLAIGLSLQDSLKNFAAGVMLLVFKPFRAGNYVEVAGTAGSVQKIGIFTTTMTSLDNKEIIIPNGKIYSDNITNYSAKETRRCDMTFGIGYDDDLRKAKSILEEMCKNEERILDEPAPLVGVAELGDSSVNFTVRPWVNAADFLGVKLDFTEAVKLRFDEEGISIPYPQMDVHVHKEAQEDGKTD</sequence>
<dbReference type="Pfam" id="PF21088">
    <property type="entry name" value="MS_channel_1st"/>
    <property type="match status" value="1"/>
</dbReference>
<organism evidence="11 12">
    <name type="scientific">Alteromonas halophila</name>
    <dbReference type="NCBI Taxonomy" id="516698"/>
    <lineage>
        <taxon>Bacteria</taxon>
        <taxon>Pseudomonadati</taxon>
        <taxon>Pseudomonadota</taxon>
        <taxon>Gammaproteobacteria</taxon>
        <taxon>Alteromonadales</taxon>
        <taxon>Alteromonadaceae</taxon>
        <taxon>Alteromonas/Salinimonas group</taxon>
        <taxon>Alteromonas</taxon>
    </lineage>
</organism>
<dbReference type="Gene3D" id="1.10.287.1260">
    <property type="match status" value="1"/>
</dbReference>
<feature type="transmembrane region" description="Helical" evidence="7">
    <location>
        <begin position="20"/>
        <end position="49"/>
    </location>
</feature>
<keyword evidence="7" id="KW-0813">Transport</keyword>
<dbReference type="PANTHER" id="PTHR30221:SF1">
    <property type="entry name" value="SMALL-CONDUCTANCE MECHANOSENSITIVE CHANNEL"/>
    <property type="match status" value="1"/>
</dbReference>
<reference evidence="11" key="2">
    <citation type="submission" date="2020-09" db="EMBL/GenBank/DDBJ databases">
        <authorList>
            <person name="Sun Q."/>
            <person name="Kim S."/>
        </authorList>
    </citation>
    <scope>NUCLEOTIDE SEQUENCE</scope>
    <source>
        <strain evidence="11">KCTC 22164</strain>
    </source>
</reference>
<dbReference type="GO" id="GO:0008381">
    <property type="term" value="F:mechanosensitive monoatomic ion channel activity"/>
    <property type="evidence" value="ECO:0007669"/>
    <property type="project" value="InterPro"/>
</dbReference>
<evidence type="ECO:0000256" key="4">
    <source>
        <dbReference type="ARBA" id="ARBA00022692"/>
    </source>
</evidence>
<dbReference type="SUPFAM" id="SSF82689">
    <property type="entry name" value="Mechanosensitive channel protein MscS (YggB), C-terminal domain"/>
    <property type="match status" value="1"/>
</dbReference>
<reference evidence="11" key="1">
    <citation type="journal article" date="2014" name="Int. J. Syst. Evol. Microbiol.">
        <title>Complete genome sequence of Corynebacterium casei LMG S-19264T (=DSM 44701T), isolated from a smear-ripened cheese.</title>
        <authorList>
            <consortium name="US DOE Joint Genome Institute (JGI-PGF)"/>
            <person name="Walter F."/>
            <person name="Albersmeier A."/>
            <person name="Kalinowski J."/>
            <person name="Ruckert C."/>
        </authorList>
    </citation>
    <scope>NUCLEOTIDE SEQUENCE</scope>
    <source>
        <strain evidence="11">KCTC 22164</strain>
    </source>
</reference>
<feature type="domain" description="Mechanosensitive ion channel MscS C-terminal" evidence="9">
    <location>
        <begin position="185"/>
        <end position="265"/>
    </location>
</feature>
<name>A0A918N1H9_9ALTE</name>
<dbReference type="Gene3D" id="3.30.70.100">
    <property type="match status" value="1"/>
</dbReference>
<feature type="domain" description="Mechanosensitive ion channel transmembrane helices 2/3" evidence="10">
    <location>
        <begin position="69"/>
        <end position="109"/>
    </location>
</feature>
<dbReference type="EMBL" id="BMXP01000010">
    <property type="protein sequence ID" value="GGW94386.1"/>
    <property type="molecule type" value="Genomic_DNA"/>
</dbReference>
<feature type="domain" description="Mechanosensitive ion channel MscS" evidence="8">
    <location>
        <begin position="110"/>
        <end position="176"/>
    </location>
</feature>
<evidence type="ECO:0000313" key="11">
    <source>
        <dbReference type="EMBL" id="GGW94386.1"/>
    </source>
</evidence>
<gene>
    <name evidence="11" type="ORF">GCM10007391_30880</name>
</gene>
<dbReference type="InterPro" id="IPR023408">
    <property type="entry name" value="MscS_beta-dom_sf"/>
</dbReference>
<dbReference type="SUPFAM" id="SSF50182">
    <property type="entry name" value="Sm-like ribonucleoproteins"/>
    <property type="match status" value="1"/>
</dbReference>
<dbReference type="AlphaFoldDB" id="A0A918N1H9"/>
<dbReference type="InterPro" id="IPR049142">
    <property type="entry name" value="MS_channel_1st"/>
</dbReference>
<feature type="transmembrane region" description="Helical" evidence="7">
    <location>
        <begin position="61"/>
        <end position="80"/>
    </location>
</feature>
<keyword evidence="6 7" id="KW-0472">Membrane</keyword>
<dbReference type="InterPro" id="IPR006685">
    <property type="entry name" value="MscS_channel_2nd"/>
</dbReference>
<keyword evidence="4 7" id="KW-0812">Transmembrane</keyword>
<keyword evidence="5 7" id="KW-1133">Transmembrane helix</keyword>
<comment type="caution">
    <text evidence="7">Lacks conserved residue(s) required for the propagation of feature annotation.</text>
</comment>
<dbReference type="GO" id="GO:0005886">
    <property type="term" value="C:plasma membrane"/>
    <property type="evidence" value="ECO:0007669"/>
    <property type="project" value="UniProtKB-SubCell"/>
</dbReference>
<comment type="caution">
    <text evidence="11">The sequence shown here is derived from an EMBL/GenBank/DDBJ whole genome shotgun (WGS) entry which is preliminary data.</text>
</comment>
<dbReference type="InterPro" id="IPR045275">
    <property type="entry name" value="MscS_archaea/bacteria_type"/>
</dbReference>
<accession>A0A918N1H9</accession>
<keyword evidence="7" id="KW-0407">Ion channel</keyword>
<keyword evidence="3" id="KW-1003">Cell membrane</keyword>
<evidence type="ECO:0000259" key="10">
    <source>
        <dbReference type="Pfam" id="PF21088"/>
    </source>
</evidence>
<proteinExistence type="inferred from homology"/>
<dbReference type="Gene3D" id="2.30.30.60">
    <property type="match status" value="1"/>
</dbReference>
<keyword evidence="12" id="KW-1185">Reference proteome</keyword>
<keyword evidence="7" id="KW-0406">Ion transport</keyword>
<dbReference type="SUPFAM" id="SSF82861">
    <property type="entry name" value="Mechanosensitive channel protein MscS (YggB), transmembrane region"/>
    <property type="match status" value="1"/>
</dbReference>
<dbReference type="Pfam" id="PF00924">
    <property type="entry name" value="MS_channel_2nd"/>
    <property type="match status" value="1"/>
</dbReference>
<evidence type="ECO:0000256" key="3">
    <source>
        <dbReference type="ARBA" id="ARBA00022475"/>
    </source>
</evidence>